<dbReference type="KEGG" id="api:100167499"/>
<comment type="similarity">
    <text evidence="1">Belongs to the methyltransferase superfamily. NTM1 family.</text>
</comment>
<comment type="catalytic activity">
    <reaction evidence="8">
        <text>N-terminal L-seryl-L-prolyl-L-lysyl-[protein] + 3 S-adenosyl-L-methionine = N-terminal N,N,N-trimethyl-L-seryl-L-prolyl-L-lysyl-[protein] + 3 S-adenosyl-L-homocysteine + 3 H(+)</text>
        <dbReference type="Rhea" id="RHEA:54724"/>
        <dbReference type="Rhea" id="RHEA-COMP:13789"/>
        <dbReference type="Rhea" id="RHEA-COMP:13973"/>
        <dbReference type="ChEBI" id="CHEBI:15378"/>
        <dbReference type="ChEBI" id="CHEBI:57856"/>
        <dbReference type="ChEBI" id="CHEBI:59789"/>
        <dbReference type="ChEBI" id="CHEBI:138061"/>
        <dbReference type="ChEBI" id="CHEBI:138317"/>
        <dbReference type="EC" id="2.1.1.244"/>
    </reaction>
</comment>
<dbReference type="PANTHER" id="PTHR12753:SF0">
    <property type="entry name" value="ALPHA N-TERMINAL PROTEIN METHYLTRANSFERASE 1"/>
    <property type="match status" value="1"/>
</dbReference>
<evidence type="ECO:0000256" key="1">
    <source>
        <dbReference type="ARBA" id="ARBA00009059"/>
    </source>
</evidence>
<evidence type="ECO:0000256" key="11">
    <source>
        <dbReference type="PIRSR" id="PIRSR016958-1"/>
    </source>
</evidence>
<feature type="binding site" evidence="11">
    <location>
        <position position="67"/>
    </location>
    <ligand>
        <name>S-adenosyl-L-methionine</name>
        <dbReference type="ChEBI" id="CHEBI:59789"/>
    </ligand>
</feature>
<dbReference type="EnsemblMetazoa" id="NM_001162279.2">
    <property type="protein sequence ID" value="NP_001155751.1"/>
    <property type="gene ID" value="GeneID_100167499"/>
</dbReference>
<dbReference type="HOGENOM" id="CLU_055356_3_1_1"/>
<evidence type="ECO:0000256" key="7">
    <source>
        <dbReference type="ARBA" id="ARBA00043129"/>
    </source>
</evidence>
<dbReference type="eggNOG" id="KOG3178">
    <property type="taxonomic scope" value="Eukaryota"/>
</dbReference>
<dbReference type="GO" id="GO:0071885">
    <property type="term" value="F:N-terminal protein N-methyltransferase activity"/>
    <property type="evidence" value="ECO:0007669"/>
    <property type="project" value="UniProtKB-EC"/>
</dbReference>
<feature type="binding site" evidence="11">
    <location>
        <position position="127"/>
    </location>
    <ligand>
        <name>S-adenosyl-L-methionine</name>
        <dbReference type="ChEBI" id="CHEBI:59789"/>
    </ligand>
</feature>
<reference evidence="14" key="2">
    <citation type="submission" date="2010-06" db="EMBL/GenBank/DDBJ databases">
        <authorList>
            <person name="Jiang H."/>
            <person name="Abraham K."/>
            <person name="Ali S."/>
            <person name="Alsbrooks S.L."/>
            <person name="Anim B.N."/>
            <person name="Anosike U.S."/>
            <person name="Attaway T."/>
            <person name="Bandaranaike D.P."/>
            <person name="Battles P.K."/>
            <person name="Bell S.N."/>
            <person name="Bell A.V."/>
            <person name="Beltran B."/>
            <person name="Bickham C."/>
            <person name="Bustamante Y."/>
            <person name="Caleb T."/>
            <person name="Canada A."/>
            <person name="Cardenas V."/>
            <person name="Carter K."/>
            <person name="Chacko J."/>
            <person name="Chandrabose M.N."/>
            <person name="Chavez D."/>
            <person name="Chavez A."/>
            <person name="Chen L."/>
            <person name="Chu H.-S."/>
            <person name="Claassen K.J."/>
            <person name="Cockrell R."/>
            <person name="Collins M."/>
            <person name="Cooper J.A."/>
            <person name="Cree A."/>
            <person name="Curry S.M."/>
            <person name="Da Y."/>
            <person name="Dao M.D."/>
            <person name="Das B."/>
            <person name="Davila M.-L."/>
            <person name="Davy-Carroll L."/>
            <person name="Denson S."/>
            <person name="Dinh H."/>
            <person name="Ebong V.E."/>
            <person name="Edwards J.R."/>
            <person name="Egan A."/>
            <person name="El-Daye J."/>
            <person name="Escobedo L."/>
            <person name="Fernandez S."/>
            <person name="Fernando P.R."/>
            <person name="Flagg N."/>
            <person name="Forbes L.D."/>
            <person name="Fowler R.G."/>
            <person name="Fu Q."/>
            <person name="Gabisi R.A."/>
            <person name="Ganer J."/>
            <person name="Garbino Pronczuk A."/>
            <person name="Garcia R.M."/>
            <person name="Garner T."/>
            <person name="Garrett T.E."/>
            <person name="Gonzalez D.A."/>
            <person name="Hamid H."/>
            <person name="Hawkins E.S."/>
            <person name="Hirani K."/>
            <person name="Hogues M.E."/>
            <person name="Hollins B."/>
            <person name="Hsiao C.-H."/>
            <person name="Jabil R."/>
            <person name="James M.L."/>
            <person name="Jhangiani S.N."/>
            <person name="Johnson B."/>
            <person name="Johnson Q."/>
            <person name="Joshi V."/>
            <person name="Kalu J.B."/>
            <person name="Kam C."/>
            <person name="Kashfia A."/>
            <person name="Keebler J."/>
            <person name="Kisamo H."/>
            <person name="Kovar C.L."/>
            <person name="Lago L.A."/>
            <person name="Lai C.-Y."/>
            <person name="Laidlaw J."/>
            <person name="Lara F."/>
            <person name="Le T.-K."/>
            <person name="Lee S.L."/>
            <person name="Legall F.H."/>
            <person name="Lemon S.J."/>
            <person name="Lewis L.R."/>
            <person name="Li B."/>
            <person name="Liu Y."/>
            <person name="Liu Y.-S."/>
            <person name="Lopez J."/>
            <person name="Lozado R.J."/>
            <person name="Lu J."/>
            <person name="Madu R.C."/>
            <person name="Maheshwari M."/>
            <person name="Maheshwari R."/>
            <person name="Malloy K."/>
            <person name="Martinez E."/>
            <person name="Mathew T."/>
            <person name="Mercado I.C."/>
            <person name="Mercado C."/>
            <person name="Meyer B."/>
            <person name="Montgomery K."/>
            <person name="Morgan M.B."/>
            <person name="Munidasa M."/>
            <person name="Nazareth L.V."/>
            <person name="Nelson J."/>
            <person name="Ng B.M."/>
            <person name="Nguyen N.B."/>
            <person name="Nguyen P.Q."/>
            <person name="Nguyen T."/>
            <person name="Obregon M."/>
            <person name="Okwuonu G.O."/>
            <person name="Onwere C.G."/>
            <person name="Orozco G."/>
            <person name="Parra A."/>
            <person name="Patel S."/>
            <person name="Patil S."/>
            <person name="Perez A."/>
            <person name="Perez Y."/>
            <person name="Pham C."/>
            <person name="Primus E.L."/>
            <person name="Pu L.-L."/>
            <person name="Puazo M."/>
            <person name="Qin X."/>
            <person name="Quiroz J.B."/>
            <person name="Reese J."/>
            <person name="Richards S."/>
            <person name="Rives C.M."/>
            <person name="Robberts R."/>
            <person name="Ruiz S.J."/>
            <person name="Ruiz M.J."/>
            <person name="Santibanez J."/>
            <person name="Schneider B.W."/>
            <person name="Sisson I."/>
            <person name="Smith M."/>
            <person name="Sodergren E."/>
            <person name="Song X.-Z."/>
            <person name="Song B.B."/>
            <person name="Summersgill H."/>
            <person name="Thelus R."/>
            <person name="Thornton R.D."/>
            <person name="Trejos Z.Y."/>
            <person name="Usmani K."/>
            <person name="Vattathil S."/>
            <person name="Villasana D."/>
            <person name="Walker D.L."/>
            <person name="Wang S."/>
            <person name="Wang K."/>
            <person name="White C.S."/>
            <person name="Williams A.C."/>
            <person name="Williamson J."/>
            <person name="Wilson K."/>
            <person name="Woghiren I.O."/>
            <person name="Woodworth J.R."/>
            <person name="Worley K.C."/>
            <person name="Wright R.A."/>
            <person name="Wu W."/>
            <person name="Young L."/>
            <person name="Zhang L."/>
            <person name="Zhang J."/>
            <person name="Zhu Y."/>
            <person name="Muzny D.M."/>
            <person name="Weinstock G."/>
            <person name="Gibbs R.A."/>
        </authorList>
    </citation>
    <scope>NUCLEOTIDE SEQUENCE [LARGE SCALE GENOMIC DNA]</scope>
    <source>
        <strain evidence="14">LSR1</strain>
    </source>
</reference>
<comment type="catalytic activity">
    <reaction evidence="9">
        <text>N-terminal L-prolyl-L-prolyl-L-lysyl-[protein] + 2 S-adenosyl-L-methionine = N-terminal N,N-dimethyl-L-prolyl-L-prolyl-L-lysyl-[protein] + 2 S-adenosyl-L-homocysteine + 2 H(+)</text>
        <dbReference type="Rhea" id="RHEA:54736"/>
        <dbReference type="Rhea" id="RHEA-COMP:13787"/>
        <dbReference type="Rhea" id="RHEA-COMP:13974"/>
        <dbReference type="ChEBI" id="CHEBI:15378"/>
        <dbReference type="ChEBI" id="CHEBI:57856"/>
        <dbReference type="ChEBI" id="CHEBI:59789"/>
        <dbReference type="ChEBI" id="CHEBI:138059"/>
        <dbReference type="ChEBI" id="CHEBI:138318"/>
        <dbReference type="EC" id="2.1.1.244"/>
    </reaction>
</comment>
<accession>C4WXV9</accession>
<dbReference type="PANTHER" id="PTHR12753">
    <property type="entry name" value="AD-003 - RELATED"/>
    <property type="match status" value="1"/>
</dbReference>
<reference evidence="12" key="1">
    <citation type="submission" date="2009-06" db="EMBL/GenBank/DDBJ databases">
        <title>A full-length cDNA resource of the pea aphid, Acyrthosiphon pisum.</title>
        <authorList>
            <person name="Shigenobu S."/>
            <person name="Nakabachi A."/>
            <person name="Richards S."/>
        </authorList>
    </citation>
    <scope>NUCLEOTIDE SEQUENCE</scope>
    <source>
        <strain evidence="12">LSR1</strain>
        <tissue evidence="12">Whole body</tissue>
    </source>
</reference>
<dbReference type="EnsemblMetazoa" id="XM_029486106.1">
    <property type="protein sequence ID" value="XP_029341966.1"/>
    <property type="gene ID" value="GeneID_100167499"/>
</dbReference>
<keyword evidence="2" id="KW-0489">Methyltransferase</keyword>
<evidence type="ECO:0000256" key="5">
    <source>
        <dbReference type="ARBA" id="ARBA00039112"/>
    </source>
</evidence>
<dbReference type="OMA" id="IKQCKQT"/>
<dbReference type="InterPro" id="IPR008576">
    <property type="entry name" value="MeTrfase_NTM1"/>
</dbReference>
<organism evidence="12">
    <name type="scientific">Acyrthosiphon pisum</name>
    <name type="common">Pea aphid</name>
    <dbReference type="NCBI Taxonomy" id="7029"/>
    <lineage>
        <taxon>Eukaryota</taxon>
        <taxon>Metazoa</taxon>
        <taxon>Ecdysozoa</taxon>
        <taxon>Arthropoda</taxon>
        <taxon>Hexapoda</taxon>
        <taxon>Insecta</taxon>
        <taxon>Pterygota</taxon>
        <taxon>Neoptera</taxon>
        <taxon>Paraneoptera</taxon>
        <taxon>Hemiptera</taxon>
        <taxon>Sternorrhyncha</taxon>
        <taxon>Aphidomorpha</taxon>
        <taxon>Aphidoidea</taxon>
        <taxon>Aphididae</taxon>
        <taxon>Macrosiphini</taxon>
        <taxon>Acyrthosiphon</taxon>
    </lineage>
</organism>
<evidence type="ECO:0000256" key="4">
    <source>
        <dbReference type="ARBA" id="ARBA00022691"/>
    </source>
</evidence>
<dbReference type="Gene3D" id="3.40.50.150">
    <property type="entry name" value="Vaccinia Virus protein VP39"/>
    <property type="match status" value="1"/>
</dbReference>
<dbReference type="InterPro" id="IPR029063">
    <property type="entry name" value="SAM-dependent_MTases_sf"/>
</dbReference>
<dbReference type="FunCoup" id="C4WXV9">
    <property type="interactions" value="1819"/>
</dbReference>
<comment type="catalytic activity">
    <reaction evidence="10">
        <text>N-terminal L-alanyl-L-prolyl-L-lysyl-[protein] + 3 S-adenosyl-L-methionine = N-terminal N,N,N-trimethyl-L-alanyl-L-prolyl-L-lysyl-[protein] + 3 S-adenosyl-L-homocysteine + 3 H(+)</text>
        <dbReference type="Rhea" id="RHEA:54712"/>
        <dbReference type="Rhea" id="RHEA-COMP:13785"/>
        <dbReference type="Rhea" id="RHEA-COMP:13971"/>
        <dbReference type="ChEBI" id="CHEBI:15378"/>
        <dbReference type="ChEBI" id="CHEBI:57856"/>
        <dbReference type="ChEBI" id="CHEBI:59789"/>
        <dbReference type="ChEBI" id="CHEBI:138057"/>
        <dbReference type="ChEBI" id="CHEBI:138315"/>
        <dbReference type="EC" id="2.1.1.244"/>
    </reaction>
</comment>
<dbReference type="EC" id="2.1.1.244" evidence="5"/>
<dbReference type="EMBL" id="AK342871">
    <property type="protein sequence ID" value="BAH72729.1"/>
    <property type="molecule type" value="mRNA"/>
</dbReference>
<keyword evidence="14" id="KW-1185">Reference proteome</keyword>
<dbReference type="GO" id="GO:0005737">
    <property type="term" value="C:cytoplasm"/>
    <property type="evidence" value="ECO:0007669"/>
    <property type="project" value="TreeGrafter"/>
</dbReference>
<dbReference type="Proteomes" id="UP000007819">
    <property type="component" value="Chromosome A1"/>
</dbReference>
<evidence type="ECO:0000256" key="6">
    <source>
        <dbReference type="ARBA" id="ARBA00039449"/>
    </source>
</evidence>
<keyword evidence="3" id="KW-0808">Transferase</keyword>
<keyword evidence="4 11" id="KW-0949">S-adenosyl-L-methionine</keyword>
<sequence length="224" mass="25508">MDERLDYEKSKNYWSNVPASVNGMLGGFSCVTNMDIKDSDLFLRKLFQMKDGPSNGRVLDCGAGIGRISENLLCKHFKCVDMLEQDEKFLEKAKLKCRGANVENFYCSGLQEFTPTDNQKYDVIWIQWVLGYLTDDDLIKFLKKCSKLLNTNGVIVVKENISQDDEGEIDAVDSSITRSFIQYCIIFQQANLICKASRTQKNFPSELYKVKIFALQPANDKSNS</sequence>
<proteinExistence type="evidence at transcript level"/>
<dbReference type="GO" id="GO:0032259">
    <property type="term" value="P:methylation"/>
    <property type="evidence" value="ECO:0007669"/>
    <property type="project" value="UniProtKB-KW"/>
</dbReference>
<dbReference type="OrthoDB" id="1298661at2759"/>
<dbReference type="PROSITE" id="PS51257">
    <property type="entry name" value="PROKAR_LIPOPROTEIN"/>
    <property type="match status" value="1"/>
</dbReference>
<evidence type="ECO:0000313" key="12">
    <source>
        <dbReference type="EMBL" id="BAH72729.1"/>
    </source>
</evidence>
<feature type="binding site" evidence="11">
    <location>
        <begin position="110"/>
        <end position="111"/>
    </location>
    <ligand>
        <name>S-adenosyl-L-methionine</name>
        <dbReference type="ChEBI" id="CHEBI:59789"/>
    </ligand>
</feature>
<gene>
    <name evidence="12" type="primary">ACYPI008294</name>
    <name evidence="13" type="synonym">100167499</name>
</gene>
<feature type="binding site" evidence="11">
    <location>
        <position position="62"/>
    </location>
    <ligand>
        <name>S-adenosyl-L-methionine</name>
        <dbReference type="ChEBI" id="CHEBI:59789"/>
    </ligand>
</feature>
<dbReference type="STRING" id="7029.C4WXV9"/>
<evidence type="ECO:0000313" key="13">
    <source>
        <dbReference type="EnsemblMetazoa" id="NP_001155751.1"/>
    </source>
</evidence>
<dbReference type="Pfam" id="PF05891">
    <property type="entry name" value="Methyltransf_PK"/>
    <property type="match status" value="1"/>
</dbReference>
<dbReference type="PIRSF" id="PIRSF016958">
    <property type="entry name" value="DUF858_MeTrfase_lik"/>
    <property type="match status" value="1"/>
</dbReference>
<evidence type="ECO:0000256" key="9">
    <source>
        <dbReference type="ARBA" id="ARBA00047885"/>
    </source>
</evidence>
<reference evidence="13" key="3">
    <citation type="submission" date="2022-06" db="UniProtKB">
        <authorList>
            <consortium name="EnsemblMetazoa"/>
        </authorList>
    </citation>
    <scope>IDENTIFICATION</scope>
</reference>
<evidence type="ECO:0000256" key="3">
    <source>
        <dbReference type="ARBA" id="ARBA00022679"/>
    </source>
</evidence>
<evidence type="ECO:0000256" key="8">
    <source>
        <dbReference type="ARBA" id="ARBA00047306"/>
    </source>
</evidence>
<evidence type="ECO:0000313" key="14">
    <source>
        <dbReference type="Proteomes" id="UP000007819"/>
    </source>
</evidence>
<dbReference type="FunFam" id="3.40.50.150:FF:000025">
    <property type="entry name" value="N-terminal Xaa-Pro-Lys N-methyltransferase 1"/>
    <property type="match status" value="1"/>
</dbReference>
<dbReference type="SUPFAM" id="SSF53335">
    <property type="entry name" value="S-adenosyl-L-methionine-dependent methyltransferases"/>
    <property type="match status" value="1"/>
</dbReference>
<protein>
    <recommendedName>
        <fullName evidence="6">Alpha N-terminal protein methyltransferase 1</fullName>
        <ecNumber evidence="5">2.1.1.244</ecNumber>
    </recommendedName>
    <alternativeName>
        <fullName evidence="7">X-Pro-Lys N-terminal protein methyltransferase 1</fullName>
    </alternativeName>
</protein>
<evidence type="ECO:0000256" key="2">
    <source>
        <dbReference type="ARBA" id="ARBA00022603"/>
    </source>
</evidence>
<dbReference type="AlphaFoldDB" id="C4WXV9"/>
<dbReference type="EnsemblMetazoa" id="XM_008183374.3">
    <property type="protein sequence ID" value="XP_008181596.1"/>
    <property type="gene ID" value="GeneID_100167499"/>
</dbReference>
<dbReference type="InParanoid" id="C4WXV9"/>
<name>C4WXV9_ACYPI</name>
<dbReference type="CDD" id="cd02440">
    <property type="entry name" value="AdoMet_MTases"/>
    <property type="match status" value="1"/>
</dbReference>
<evidence type="ECO:0000256" key="10">
    <source>
        <dbReference type="ARBA" id="ARBA00048167"/>
    </source>
</evidence>